<feature type="compositionally biased region" description="Low complexity" evidence="3">
    <location>
        <begin position="78"/>
        <end position="87"/>
    </location>
</feature>
<dbReference type="PANTHER" id="PTHR16105">
    <property type="entry name" value="RNA-BINDING REGION-CONTAINING PROTEIN 3"/>
    <property type="match status" value="1"/>
</dbReference>
<dbReference type="InterPro" id="IPR000504">
    <property type="entry name" value="RRM_dom"/>
</dbReference>
<dbReference type="PROSITE" id="PS50102">
    <property type="entry name" value="RRM"/>
    <property type="match status" value="1"/>
</dbReference>
<dbReference type="AlphaFoldDB" id="A0A058Z3U3"/>
<evidence type="ECO:0000313" key="6">
    <source>
        <dbReference type="Proteomes" id="UP000030693"/>
    </source>
</evidence>
<dbReference type="InterPro" id="IPR035979">
    <property type="entry name" value="RBD_domain_sf"/>
</dbReference>
<feature type="compositionally biased region" description="Low complexity" evidence="3">
    <location>
        <begin position="285"/>
        <end position="299"/>
    </location>
</feature>
<feature type="compositionally biased region" description="Acidic residues" evidence="3">
    <location>
        <begin position="193"/>
        <end position="204"/>
    </location>
</feature>
<dbReference type="GO" id="GO:0000398">
    <property type="term" value="P:mRNA splicing, via spliceosome"/>
    <property type="evidence" value="ECO:0007669"/>
    <property type="project" value="TreeGrafter"/>
</dbReference>
<protein>
    <recommendedName>
        <fullName evidence="4">RRM domain-containing protein</fullName>
    </recommendedName>
</protein>
<accession>A0A058Z3U3</accession>
<dbReference type="GeneID" id="20529597"/>
<sequence length="475" mass="49952">MCPLAPGPSVLDVGHPDIGHHFRASLADYQPAAVAQRLAARLPAECPSATTADGPRTPAARRRLRRKLLHRAASTAKQQQQQQQQQQDATSPPVVMTYAGAAHAWPDGIVYRYPQPTAAIVGRMAAAIASLPRLYVQVLHLMNVMNLPPPFDLDSSPVCLDPALAPTGFPPVYEDVLEAARVGVAKRQRGLDSDESELESDEEDTPHARPIAPAARPSTRLAQPKRKTTVSGPASTPAPAAVAADASSTPVPVPHDEPLASKAAASPRASTPPRQARPPNPPQAQGPTLTPTAPAKPLAGSNPASAAGSDMPKAPAEGSEAAPLVASSPAVPRAAPIATAPASAVQSAIEAITTREELLAMKLPVEQLTRDYPRIFGRSAPPGAAGEAAAPATSRLFLKNLHRSVNETLLSHLIDISLSGLPSASDRRYSLRVLEKRMRGQAFANFECELAAQHVRHDLYGLALGDKPLCVDFGK</sequence>
<feature type="compositionally biased region" description="Low complexity" evidence="3">
    <location>
        <begin position="260"/>
        <end position="274"/>
    </location>
</feature>
<evidence type="ECO:0000256" key="1">
    <source>
        <dbReference type="ARBA" id="ARBA00022884"/>
    </source>
</evidence>
<dbReference type="PANTHER" id="PTHR16105:SF0">
    <property type="entry name" value="RNA-BINDING REGION-CONTAINING PROTEIN 3"/>
    <property type="match status" value="1"/>
</dbReference>
<feature type="compositionally biased region" description="Pro residues" evidence="3">
    <location>
        <begin position="275"/>
        <end position="284"/>
    </location>
</feature>
<dbReference type="SUPFAM" id="SSF54928">
    <property type="entry name" value="RNA-binding domain, RBD"/>
    <property type="match status" value="1"/>
</dbReference>
<keyword evidence="6" id="KW-1185">Reference proteome</keyword>
<feature type="domain" description="RRM" evidence="4">
    <location>
        <begin position="394"/>
        <end position="475"/>
    </location>
</feature>
<dbReference type="InterPro" id="IPR012677">
    <property type="entry name" value="Nucleotide-bd_a/b_plait_sf"/>
</dbReference>
<dbReference type="OMA" id="PKPQWQQ"/>
<feature type="compositionally biased region" description="Low complexity" evidence="3">
    <location>
        <begin position="229"/>
        <end position="250"/>
    </location>
</feature>
<evidence type="ECO:0000256" key="3">
    <source>
        <dbReference type="SAM" id="MobiDB-lite"/>
    </source>
</evidence>
<feature type="compositionally biased region" description="Low complexity" evidence="3">
    <location>
        <begin position="208"/>
        <end position="217"/>
    </location>
</feature>
<dbReference type="STRING" id="691883.A0A058Z3U3"/>
<dbReference type="eggNOG" id="KOG4206">
    <property type="taxonomic scope" value="Eukaryota"/>
</dbReference>
<dbReference type="GO" id="GO:0030626">
    <property type="term" value="F:U12 snRNA binding"/>
    <property type="evidence" value="ECO:0007669"/>
    <property type="project" value="TreeGrafter"/>
</dbReference>
<name>A0A058Z3U3_FONAL</name>
<dbReference type="InterPro" id="IPR045164">
    <property type="entry name" value="RBM41/RNPC3"/>
</dbReference>
<dbReference type="Gene3D" id="3.30.70.330">
    <property type="match status" value="1"/>
</dbReference>
<organism evidence="5">
    <name type="scientific">Fonticula alba</name>
    <name type="common">Slime mold</name>
    <dbReference type="NCBI Taxonomy" id="691883"/>
    <lineage>
        <taxon>Eukaryota</taxon>
        <taxon>Rotosphaerida</taxon>
        <taxon>Fonticulaceae</taxon>
        <taxon>Fonticula</taxon>
    </lineage>
</organism>
<evidence type="ECO:0000313" key="5">
    <source>
        <dbReference type="EMBL" id="KCV68578.1"/>
    </source>
</evidence>
<feature type="region of interest" description="Disordered" evidence="3">
    <location>
        <begin position="186"/>
        <end position="327"/>
    </location>
</feature>
<evidence type="ECO:0000259" key="4">
    <source>
        <dbReference type="PROSITE" id="PS50102"/>
    </source>
</evidence>
<gene>
    <name evidence="5" type="ORF">H696_04872</name>
</gene>
<proteinExistence type="predicted"/>
<dbReference type="RefSeq" id="XP_009497010.1">
    <property type="nucleotide sequence ID" value="XM_009498735.1"/>
</dbReference>
<dbReference type="EMBL" id="KB932208">
    <property type="protein sequence ID" value="KCV68578.1"/>
    <property type="molecule type" value="Genomic_DNA"/>
</dbReference>
<evidence type="ECO:0000256" key="2">
    <source>
        <dbReference type="PROSITE-ProRule" id="PRU00176"/>
    </source>
</evidence>
<dbReference type="GO" id="GO:0097157">
    <property type="term" value="F:pre-mRNA intronic binding"/>
    <property type="evidence" value="ECO:0007669"/>
    <property type="project" value="TreeGrafter"/>
</dbReference>
<dbReference type="Proteomes" id="UP000030693">
    <property type="component" value="Unassembled WGS sequence"/>
</dbReference>
<feature type="region of interest" description="Disordered" evidence="3">
    <location>
        <begin position="71"/>
        <end position="92"/>
    </location>
</feature>
<reference evidence="5" key="1">
    <citation type="submission" date="2013-04" db="EMBL/GenBank/DDBJ databases">
        <title>The Genome Sequence of Fonticula alba ATCC 38817.</title>
        <authorList>
            <consortium name="The Broad Institute Genomics Platform"/>
            <person name="Russ C."/>
            <person name="Cuomo C."/>
            <person name="Burger G."/>
            <person name="Gray M.W."/>
            <person name="Holland P.W.H."/>
            <person name="King N."/>
            <person name="Lang F.B.F."/>
            <person name="Roger A.J."/>
            <person name="Ruiz-Trillo I."/>
            <person name="Brown M."/>
            <person name="Walker B."/>
            <person name="Young S."/>
            <person name="Zeng Q."/>
            <person name="Gargeya S."/>
            <person name="Fitzgerald M."/>
            <person name="Haas B."/>
            <person name="Abouelleil A."/>
            <person name="Allen A.W."/>
            <person name="Alvarado L."/>
            <person name="Arachchi H.M."/>
            <person name="Berlin A.M."/>
            <person name="Chapman S.B."/>
            <person name="Gainer-Dewar J."/>
            <person name="Goldberg J."/>
            <person name="Griggs A."/>
            <person name="Gujja S."/>
            <person name="Hansen M."/>
            <person name="Howarth C."/>
            <person name="Imamovic A."/>
            <person name="Ireland A."/>
            <person name="Larimer J."/>
            <person name="McCowan C."/>
            <person name="Murphy C."/>
            <person name="Pearson M."/>
            <person name="Poon T.W."/>
            <person name="Priest M."/>
            <person name="Roberts A."/>
            <person name="Saif S."/>
            <person name="Shea T."/>
            <person name="Sisk P."/>
            <person name="Sykes S."/>
            <person name="Wortman J."/>
            <person name="Nusbaum C."/>
            <person name="Birren B."/>
        </authorList>
    </citation>
    <scope>NUCLEOTIDE SEQUENCE [LARGE SCALE GENOMIC DNA]</scope>
    <source>
        <strain evidence="5">ATCC 38817</strain>
    </source>
</reference>
<dbReference type="OrthoDB" id="277802at2759"/>
<keyword evidence="1 2" id="KW-0694">RNA-binding</keyword>
<dbReference type="GO" id="GO:0005689">
    <property type="term" value="C:U12-type spliceosomal complex"/>
    <property type="evidence" value="ECO:0007669"/>
    <property type="project" value="TreeGrafter"/>
</dbReference>